<feature type="domain" description="Formamidopyrimidine-DNA glycosylase catalytic" evidence="18">
    <location>
        <begin position="2"/>
        <end position="128"/>
    </location>
</feature>
<dbReference type="PROSITE" id="PS51066">
    <property type="entry name" value="ZF_FPG_2"/>
    <property type="match status" value="1"/>
</dbReference>
<feature type="domain" description="FPG-type" evidence="17">
    <location>
        <begin position="252"/>
        <end position="286"/>
    </location>
</feature>
<dbReference type="AlphaFoldDB" id="A0A1G2BL67"/>
<evidence type="ECO:0000256" key="1">
    <source>
        <dbReference type="ARBA" id="ARBA00001668"/>
    </source>
</evidence>
<dbReference type="Gene3D" id="3.20.190.10">
    <property type="entry name" value="MutM-like, N-terminal"/>
    <property type="match status" value="1"/>
</dbReference>
<evidence type="ECO:0000256" key="13">
    <source>
        <dbReference type="ARBA" id="ARBA00023268"/>
    </source>
</evidence>
<dbReference type="CDD" id="cd08966">
    <property type="entry name" value="EcFpg-like_N"/>
    <property type="match status" value="1"/>
</dbReference>
<dbReference type="PROSITE" id="PS01242">
    <property type="entry name" value="ZF_FPG_1"/>
    <property type="match status" value="1"/>
</dbReference>
<keyword evidence="13" id="KW-0511">Multifunctional enzyme</keyword>
<keyword evidence="12" id="KW-0456">Lyase</keyword>
<dbReference type="STRING" id="1798550.A2927_01235"/>
<comment type="similarity">
    <text evidence="3">Belongs to the FPG family.</text>
</comment>
<evidence type="ECO:0000259" key="18">
    <source>
        <dbReference type="PROSITE" id="PS51068"/>
    </source>
</evidence>
<comment type="caution">
    <text evidence="19">The sequence shown here is derived from an EMBL/GenBank/DDBJ whole genome shotgun (WGS) entry which is preliminary data.</text>
</comment>
<comment type="subunit">
    <text evidence="4">Monomer.</text>
</comment>
<dbReference type="InterPro" id="IPR010979">
    <property type="entry name" value="Ribosomal_uS13-like_H2TH"/>
</dbReference>
<dbReference type="Pfam" id="PF06827">
    <property type="entry name" value="zf-FPG_IleRS"/>
    <property type="match status" value="1"/>
</dbReference>
<dbReference type="Pfam" id="PF06831">
    <property type="entry name" value="H2TH"/>
    <property type="match status" value="1"/>
</dbReference>
<dbReference type="NCBIfam" id="TIGR00577">
    <property type="entry name" value="fpg"/>
    <property type="match status" value="1"/>
</dbReference>
<dbReference type="InterPro" id="IPR015886">
    <property type="entry name" value="H2TH_FPG"/>
</dbReference>
<dbReference type="Proteomes" id="UP000178849">
    <property type="component" value="Unassembled WGS sequence"/>
</dbReference>
<evidence type="ECO:0000256" key="15">
    <source>
        <dbReference type="ARBA" id="ARBA00044632"/>
    </source>
</evidence>
<dbReference type="GO" id="GO:0140078">
    <property type="term" value="F:class I DNA-(apurinic or apyrimidinic site) endonuclease activity"/>
    <property type="evidence" value="ECO:0007669"/>
    <property type="project" value="UniProtKB-EC"/>
</dbReference>
<dbReference type="GO" id="GO:0034039">
    <property type="term" value="F:8-oxo-7,8-dihydroguanine DNA N-glycosylase activity"/>
    <property type="evidence" value="ECO:0007669"/>
    <property type="project" value="TreeGrafter"/>
</dbReference>
<evidence type="ECO:0000256" key="14">
    <source>
        <dbReference type="ARBA" id="ARBA00023295"/>
    </source>
</evidence>
<evidence type="ECO:0000256" key="4">
    <source>
        <dbReference type="ARBA" id="ARBA00011245"/>
    </source>
</evidence>
<dbReference type="Pfam" id="PF01149">
    <property type="entry name" value="Fapy_DNA_glyco"/>
    <property type="match status" value="1"/>
</dbReference>
<evidence type="ECO:0000313" key="20">
    <source>
        <dbReference type="Proteomes" id="UP000178849"/>
    </source>
</evidence>
<evidence type="ECO:0000256" key="2">
    <source>
        <dbReference type="ARBA" id="ARBA00001947"/>
    </source>
</evidence>
<evidence type="ECO:0000256" key="10">
    <source>
        <dbReference type="ARBA" id="ARBA00023125"/>
    </source>
</evidence>
<dbReference type="InterPro" id="IPR015887">
    <property type="entry name" value="DNA_glyclase_Znf_dom_DNA_BS"/>
</dbReference>
<gene>
    <name evidence="19" type="ORF">A2927_01235</name>
</gene>
<dbReference type="PANTHER" id="PTHR22993:SF9">
    <property type="entry name" value="FORMAMIDOPYRIMIDINE-DNA GLYCOSYLASE"/>
    <property type="match status" value="1"/>
</dbReference>
<dbReference type="SUPFAM" id="SSF81624">
    <property type="entry name" value="N-terminal domain of MutM-like DNA repair proteins"/>
    <property type="match status" value="1"/>
</dbReference>
<keyword evidence="8" id="KW-0378">Hydrolase</keyword>
<keyword evidence="10" id="KW-0238">DNA-binding</keyword>
<evidence type="ECO:0000256" key="5">
    <source>
        <dbReference type="ARBA" id="ARBA00022723"/>
    </source>
</evidence>
<comment type="cofactor">
    <cofactor evidence="2">
        <name>Zn(2+)</name>
        <dbReference type="ChEBI" id="CHEBI:29105"/>
    </cofactor>
</comment>
<keyword evidence="6" id="KW-0227">DNA damage</keyword>
<keyword evidence="7 16" id="KW-0863">Zinc-finger</keyword>
<dbReference type="InterPro" id="IPR012319">
    <property type="entry name" value="FPG_cat"/>
</dbReference>
<dbReference type="NCBIfam" id="NF002211">
    <property type="entry name" value="PRK01103.1"/>
    <property type="match status" value="1"/>
</dbReference>
<dbReference type="GO" id="GO:0003684">
    <property type="term" value="F:damaged DNA binding"/>
    <property type="evidence" value="ECO:0007669"/>
    <property type="project" value="InterPro"/>
</dbReference>
<keyword evidence="11" id="KW-0234">DNA repair</keyword>
<dbReference type="SUPFAM" id="SSF46946">
    <property type="entry name" value="S13-like H2TH domain"/>
    <property type="match status" value="1"/>
</dbReference>
<proteinExistence type="inferred from homology"/>
<evidence type="ECO:0000256" key="7">
    <source>
        <dbReference type="ARBA" id="ARBA00022771"/>
    </source>
</evidence>
<dbReference type="SMART" id="SM01232">
    <property type="entry name" value="H2TH"/>
    <property type="match status" value="1"/>
</dbReference>
<evidence type="ECO:0000256" key="11">
    <source>
        <dbReference type="ARBA" id="ARBA00023204"/>
    </source>
</evidence>
<evidence type="ECO:0000256" key="8">
    <source>
        <dbReference type="ARBA" id="ARBA00022801"/>
    </source>
</evidence>
<dbReference type="InterPro" id="IPR000214">
    <property type="entry name" value="Znf_DNA_glyclase/AP_lyase"/>
</dbReference>
<keyword evidence="14" id="KW-0326">Glycosidase</keyword>
<keyword evidence="5" id="KW-0479">Metal-binding</keyword>
<evidence type="ECO:0000256" key="12">
    <source>
        <dbReference type="ARBA" id="ARBA00023239"/>
    </source>
</evidence>
<dbReference type="SUPFAM" id="SSF57716">
    <property type="entry name" value="Glucocorticoid receptor-like (DNA-binding domain)"/>
    <property type="match status" value="1"/>
</dbReference>
<dbReference type="SMART" id="SM00898">
    <property type="entry name" value="Fapy_DNA_glyco"/>
    <property type="match status" value="1"/>
</dbReference>
<evidence type="ECO:0000256" key="9">
    <source>
        <dbReference type="ARBA" id="ARBA00022833"/>
    </source>
</evidence>
<dbReference type="InterPro" id="IPR020629">
    <property type="entry name" value="FPG_Glyclase"/>
</dbReference>
<name>A0A1G2BL67_9BACT</name>
<comment type="catalytic activity">
    <reaction evidence="15">
        <text>2'-deoxyribonucleotide-(2'-deoxyribose 5'-phosphate)-2'-deoxyribonucleotide-DNA = a 3'-end 2'-deoxyribonucleotide-(2,3-dehydro-2,3-deoxyribose 5'-phosphate)-DNA + a 5'-end 5'-phospho-2'-deoxyribonucleoside-DNA + H(+)</text>
        <dbReference type="Rhea" id="RHEA:66592"/>
        <dbReference type="Rhea" id="RHEA-COMP:13180"/>
        <dbReference type="Rhea" id="RHEA-COMP:16897"/>
        <dbReference type="Rhea" id="RHEA-COMP:17067"/>
        <dbReference type="ChEBI" id="CHEBI:15378"/>
        <dbReference type="ChEBI" id="CHEBI:136412"/>
        <dbReference type="ChEBI" id="CHEBI:157695"/>
        <dbReference type="ChEBI" id="CHEBI:167181"/>
        <dbReference type="EC" id="4.2.99.18"/>
    </reaction>
</comment>
<evidence type="ECO:0000313" key="19">
    <source>
        <dbReference type="EMBL" id="OGY89845.1"/>
    </source>
</evidence>
<evidence type="ECO:0000256" key="6">
    <source>
        <dbReference type="ARBA" id="ARBA00022763"/>
    </source>
</evidence>
<organism evidence="19 20">
    <name type="scientific">Candidatus Komeilibacteria bacterium RIFCSPLOWO2_01_FULL_45_10</name>
    <dbReference type="NCBI Taxonomy" id="1798550"/>
    <lineage>
        <taxon>Bacteria</taxon>
        <taxon>Candidatus Komeiliibacteriota</taxon>
    </lineage>
</organism>
<dbReference type="FunFam" id="1.10.8.50:FF:000003">
    <property type="entry name" value="Formamidopyrimidine-DNA glycosylase"/>
    <property type="match status" value="1"/>
</dbReference>
<sequence>MPELPEVQTVVNHLAAKIKGRIFKSAEIKVPKMVSNNFKSAVLSRKVIGIKRRGKMIIIELSGNRYLLVHLKLTGQLIFVDRQGKASGGGHALENGNIDLTRPNKFTRIILNFKDGGRLLFHDLRKFGWMRIVDKLEVDKVIRQLGVEPLSKEFTLKKFIEILKKRPKLKIKQFLLNQELIAGIGNIYADESLFASGILPSRQVKSLKAEEVKKLRQSVIKKLKEAIKFGGTSVNTFVHPSGERGKFMARLKVYQRGGQKCLCCGKILKKIRLGGRGTVYCFKCQK</sequence>
<comment type="catalytic activity">
    <reaction evidence="1">
        <text>Hydrolysis of DNA containing ring-opened 7-methylguanine residues, releasing 2,6-diamino-4-hydroxy-5-(N-methyl)formamidopyrimidine.</text>
        <dbReference type="EC" id="3.2.2.23"/>
    </reaction>
</comment>
<dbReference type="PROSITE" id="PS51068">
    <property type="entry name" value="FPG_CAT"/>
    <property type="match status" value="1"/>
</dbReference>
<protein>
    <submittedName>
        <fullName evidence="19">DNA-formamidopyrimidine glycosylase</fullName>
    </submittedName>
</protein>
<evidence type="ECO:0000259" key="17">
    <source>
        <dbReference type="PROSITE" id="PS51066"/>
    </source>
</evidence>
<dbReference type="InterPro" id="IPR010663">
    <property type="entry name" value="Znf_FPG/IleRS"/>
</dbReference>
<dbReference type="InterPro" id="IPR035937">
    <property type="entry name" value="FPG_N"/>
</dbReference>
<accession>A0A1G2BL67</accession>
<dbReference type="Gene3D" id="1.10.8.50">
    <property type="match status" value="1"/>
</dbReference>
<dbReference type="GO" id="GO:0006284">
    <property type="term" value="P:base-excision repair"/>
    <property type="evidence" value="ECO:0007669"/>
    <property type="project" value="InterPro"/>
</dbReference>
<evidence type="ECO:0000256" key="3">
    <source>
        <dbReference type="ARBA" id="ARBA00009409"/>
    </source>
</evidence>
<keyword evidence="9" id="KW-0862">Zinc</keyword>
<dbReference type="PANTHER" id="PTHR22993">
    <property type="entry name" value="FORMAMIDOPYRIMIDINE-DNA GLYCOSYLASE"/>
    <property type="match status" value="1"/>
</dbReference>
<evidence type="ECO:0000256" key="16">
    <source>
        <dbReference type="PROSITE-ProRule" id="PRU00391"/>
    </source>
</evidence>
<reference evidence="19 20" key="1">
    <citation type="journal article" date="2016" name="Nat. Commun.">
        <title>Thousands of microbial genomes shed light on interconnected biogeochemical processes in an aquifer system.</title>
        <authorList>
            <person name="Anantharaman K."/>
            <person name="Brown C.T."/>
            <person name="Hug L.A."/>
            <person name="Sharon I."/>
            <person name="Castelle C.J."/>
            <person name="Probst A.J."/>
            <person name="Thomas B.C."/>
            <person name="Singh A."/>
            <person name="Wilkins M.J."/>
            <person name="Karaoz U."/>
            <person name="Brodie E.L."/>
            <person name="Williams K.H."/>
            <person name="Hubbard S.S."/>
            <person name="Banfield J.F."/>
        </authorList>
    </citation>
    <scope>NUCLEOTIDE SEQUENCE [LARGE SCALE GENOMIC DNA]</scope>
</reference>
<dbReference type="EMBL" id="MHKL01000006">
    <property type="protein sequence ID" value="OGY89845.1"/>
    <property type="molecule type" value="Genomic_DNA"/>
</dbReference>
<dbReference type="GO" id="GO:0008270">
    <property type="term" value="F:zinc ion binding"/>
    <property type="evidence" value="ECO:0007669"/>
    <property type="project" value="UniProtKB-KW"/>
</dbReference>